<dbReference type="AlphaFoldDB" id="A0A6A6E8N0"/>
<sequence>MGSREKRPCKPSCTLLVSFHSVLNLLSSQTDAPPRTLRTLLYTPASNPYIACLDPADSSLHGVVRRSGTSWQRKDACRIGK</sequence>
<name>A0A6A6E8N0_9PEZI</name>
<accession>A0A6A6E8N0</accession>
<dbReference type="EMBL" id="ML994624">
    <property type="protein sequence ID" value="KAF2188327.1"/>
    <property type="molecule type" value="Genomic_DNA"/>
</dbReference>
<evidence type="ECO:0000313" key="2">
    <source>
        <dbReference type="Proteomes" id="UP000800200"/>
    </source>
</evidence>
<gene>
    <name evidence="1" type="ORF">K469DRAFT_703836</name>
</gene>
<keyword evidence="2" id="KW-1185">Reference proteome</keyword>
<organism evidence="1 2">
    <name type="scientific">Zopfia rhizophila CBS 207.26</name>
    <dbReference type="NCBI Taxonomy" id="1314779"/>
    <lineage>
        <taxon>Eukaryota</taxon>
        <taxon>Fungi</taxon>
        <taxon>Dikarya</taxon>
        <taxon>Ascomycota</taxon>
        <taxon>Pezizomycotina</taxon>
        <taxon>Dothideomycetes</taxon>
        <taxon>Dothideomycetes incertae sedis</taxon>
        <taxon>Zopfiaceae</taxon>
        <taxon>Zopfia</taxon>
    </lineage>
</organism>
<evidence type="ECO:0000313" key="1">
    <source>
        <dbReference type="EMBL" id="KAF2188327.1"/>
    </source>
</evidence>
<proteinExistence type="predicted"/>
<reference evidence="1" key="1">
    <citation type="journal article" date="2020" name="Stud. Mycol.">
        <title>101 Dothideomycetes genomes: a test case for predicting lifestyles and emergence of pathogens.</title>
        <authorList>
            <person name="Haridas S."/>
            <person name="Albert R."/>
            <person name="Binder M."/>
            <person name="Bloem J."/>
            <person name="Labutti K."/>
            <person name="Salamov A."/>
            <person name="Andreopoulos B."/>
            <person name="Baker S."/>
            <person name="Barry K."/>
            <person name="Bills G."/>
            <person name="Bluhm B."/>
            <person name="Cannon C."/>
            <person name="Castanera R."/>
            <person name="Culley D."/>
            <person name="Daum C."/>
            <person name="Ezra D."/>
            <person name="Gonzalez J."/>
            <person name="Henrissat B."/>
            <person name="Kuo A."/>
            <person name="Liang C."/>
            <person name="Lipzen A."/>
            <person name="Lutzoni F."/>
            <person name="Magnuson J."/>
            <person name="Mondo S."/>
            <person name="Nolan M."/>
            <person name="Ohm R."/>
            <person name="Pangilinan J."/>
            <person name="Park H.-J."/>
            <person name="Ramirez L."/>
            <person name="Alfaro M."/>
            <person name="Sun H."/>
            <person name="Tritt A."/>
            <person name="Yoshinaga Y."/>
            <person name="Zwiers L.-H."/>
            <person name="Turgeon B."/>
            <person name="Goodwin S."/>
            <person name="Spatafora J."/>
            <person name="Crous P."/>
            <person name="Grigoriev I."/>
        </authorList>
    </citation>
    <scope>NUCLEOTIDE SEQUENCE</scope>
    <source>
        <strain evidence="1">CBS 207.26</strain>
    </source>
</reference>
<dbReference type="Proteomes" id="UP000800200">
    <property type="component" value="Unassembled WGS sequence"/>
</dbReference>
<protein>
    <submittedName>
        <fullName evidence="1">Uncharacterized protein</fullName>
    </submittedName>
</protein>